<dbReference type="PANTHER" id="PTHR45947">
    <property type="entry name" value="SULFOQUINOVOSYL TRANSFERASE SQD2"/>
    <property type="match status" value="1"/>
</dbReference>
<evidence type="ECO:0000313" key="3">
    <source>
        <dbReference type="Proteomes" id="UP000027219"/>
    </source>
</evidence>
<name>A0A066UNT1_9VIBR</name>
<dbReference type="AlphaFoldDB" id="A0A066UNT1"/>
<feature type="domain" description="Glycosyl transferase family 1" evidence="1">
    <location>
        <begin position="218"/>
        <end position="377"/>
    </location>
</feature>
<organism evidence="2 3">
    <name type="scientific">Vibrio fortis</name>
    <dbReference type="NCBI Taxonomy" id="212667"/>
    <lineage>
        <taxon>Bacteria</taxon>
        <taxon>Pseudomonadati</taxon>
        <taxon>Pseudomonadota</taxon>
        <taxon>Gammaproteobacteria</taxon>
        <taxon>Vibrionales</taxon>
        <taxon>Vibrionaceae</taxon>
        <taxon>Vibrio</taxon>
    </lineage>
</organism>
<dbReference type="Gene3D" id="3.40.50.2000">
    <property type="entry name" value="Glycogen Phosphorylase B"/>
    <property type="match status" value="2"/>
</dbReference>
<evidence type="ECO:0000259" key="1">
    <source>
        <dbReference type="Pfam" id="PF00534"/>
    </source>
</evidence>
<dbReference type="InterPro" id="IPR050194">
    <property type="entry name" value="Glycosyltransferase_grp1"/>
</dbReference>
<keyword evidence="3" id="KW-1185">Reference proteome</keyword>
<protein>
    <recommendedName>
        <fullName evidence="1">Glycosyl transferase family 1 domain-containing protein</fullName>
    </recommendedName>
</protein>
<comment type="caution">
    <text evidence="2">The sequence shown here is derived from an EMBL/GenBank/DDBJ whole genome shotgun (WGS) entry which is preliminary data.</text>
</comment>
<gene>
    <name evidence="2" type="ORF">VFDL14_15690</name>
</gene>
<dbReference type="PANTHER" id="PTHR45947:SF3">
    <property type="entry name" value="SULFOQUINOVOSYL TRANSFERASE SQD2"/>
    <property type="match status" value="1"/>
</dbReference>
<dbReference type="Proteomes" id="UP000027219">
    <property type="component" value="Unassembled WGS sequence"/>
</dbReference>
<dbReference type="InterPro" id="IPR001296">
    <property type="entry name" value="Glyco_trans_1"/>
</dbReference>
<sequence>MRVVYYSGSYDINSLGATRTIDLMMVKSLVELGYEVCWVARGAQDIVECEFWDISSSRLKSFISRLINKLDRELFGKSINDIAIKEFIKYDGKFAKLINRGLVKVDSNTIVIARNGMSLESFKAAKNHGGVTVLHSQWLHPLSHKNALTSVYKKLNINSKPIPLSRTQRQLEEIAMVDKVWSISSLVFESYLEHGFQEDKIINCPLGVDLDKYKYIKSDSKSKKVSIVFVGNVNAEKGVHDLFEACYRLGCAGKEFKLVLNGALAPDFRPIFDCYKAKLASRSIEIDLCPGDPLDSYTNGTFFVLPSIHESFGLVVLEAMASGLPVIVSNKVGAKDCVIDKKNGFIFDVGNVDDLTQYMSELIDNPKMVLSMGNESYRLSKGYSWLEITKKMMEELN</sequence>
<evidence type="ECO:0000313" key="2">
    <source>
        <dbReference type="EMBL" id="KDN28690.1"/>
    </source>
</evidence>
<dbReference type="Pfam" id="PF00534">
    <property type="entry name" value="Glycos_transf_1"/>
    <property type="match status" value="1"/>
</dbReference>
<dbReference type="CDD" id="cd03801">
    <property type="entry name" value="GT4_PimA-like"/>
    <property type="match status" value="1"/>
</dbReference>
<dbReference type="EMBL" id="JFFR01000018">
    <property type="protein sequence ID" value="KDN28690.1"/>
    <property type="molecule type" value="Genomic_DNA"/>
</dbReference>
<dbReference type="SUPFAM" id="SSF53756">
    <property type="entry name" value="UDP-Glycosyltransferase/glycogen phosphorylase"/>
    <property type="match status" value="1"/>
</dbReference>
<proteinExistence type="predicted"/>
<accession>A0A066UNT1</accession>
<reference evidence="2 3" key="1">
    <citation type="submission" date="2014-02" db="EMBL/GenBank/DDBJ databases">
        <title>Vibrio fortis Dalian14 Genome Sequencing.</title>
        <authorList>
            <person name="Wang Y."/>
            <person name="Song L."/>
            <person name="Liu G."/>
            <person name="Ding J."/>
        </authorList>
    </citation>
    <scope>NUCLEOTIDE SEQUENCE [LARGE SCALE GENOMIC DNA]</scope>
    <source>
        <strain evidence="2 3">Dalian14</strain>
    </source>
</reference>
<dbReference type="STRING" id="212667.VFDL14_15690"/>
<dbReference type="GO" id="GO:0016758">
    <property type="term" value="F:hexosyltransferase activity"/>
    <property type="evidence" value="ECO:0007669"/>
    <property type="project" value="TreeGrafter"/>
</dbReference>